<dbReference type="RefSeq" id="WP_219527218.1">
    <property type="nucleotide sequence ID" value="NZ_JAHKRM010000002.1"/>
</dbReference>
<feature type="transmembrane region" description="Helical" evidence="6">
    <location>
        <begin position="134"/>
        <end position="154"/>
    </location>
</feature>
<accession>A0ABW4G6V1</accession>
<feature type="transmembrane region" description="Helical" evidence="6">
    <location>
        <begin position="268"/>
        <end position="289"/>
    </location>
</feature>
<keyword evidence="3 6" id="KW-0812">Transmembrane</keyword>
<feature type="transmembrane region" description="Helical" evidence="6">
    <location>
        <begin position="541"/>
        <end position="565"/>
    </location>
</feature>
<feature type="transmembrane region" description="Helical" evidence="6">
    <location>
        <begin position="396"/>
        <end position="417"/>
    </location>
</feature>
<evidence type="ECO:0000256" key="2">
    <source>
        <dbReference type="ARBA" id="ARBA00022475"/>
    </source>
</evidence>
<evidence type="ECO:0000313" key="8">
    <source>
        <dbReference type="EMBL" id="MFD1538424.1"/>
    </source>
</evidence>
<comment type="subcellular location">
    <subcellularLocation>
        <location evidence="1">Cell membrane</location>
        <topology evidence="1">Multi-pass membrane protein</topology>
    </subcellularLocation>
</comment>
<evidence type="ECO:0000256" key="4">
    <source>
        <dbReference type="ARBA" id="ARBA00022989"/>
    </source>
</evidence>
<evidence type="ECO:0000259" key="7">
    <source>
        <dbReference type="Pfam" id="PF05425"/>
    </source>
</evidence>
<dbReference type="PANTHER" id="PTHR34820:SF4">
    <property type="entry name" value="INNER MEMBRANE PROTEIN YEBZ"/>
    <property type="match status" value="1"/>
</dbReference>
<sequence length="624" mass="65114">MLLPGRRALLYGGLAITASLLALAVALWIGGGGPPPPIKGLPTPGPLTVWGLSVTRLFLDLCSIATVGTLVAGVVLAPRDTPEANACVRAAGWWALGWAACALITYLLTLSNILSMPANEVLRDFTLLNFGTTLPQTQAMLIVTCTATVVVLASSRMKEEAGLPRWTGVALLVTAGFGMLPPVYVGHAASAGDHDIAVSALTTHLLAAAVWVGGLAAVLVHFRRSDRLASVVARFSTLALCCFVAVTVSGVAGAWVRMDTVPQLWTTRYGVLVLGKVTALVALGVFGMIHRRRTIAAIAERTTRGTFTRLATGELMVMAAATGLAAGLSRSAPPASGGHNDLLGYDLAPYSIGALLTEIRLNPLVLLALALPAAAYLAGVRRLARTGDPWPVGRTLAWFAGLAVLAAVLVGGVSGYARAMPSAHALQYTVLHVIGPLLLAFGAPLTLTARAITPGSQYGDLASALLRGRLAARLTHPMAALAVYVLPVVILYGTGWLAWSAANQAVHLLTQVLFFGTGLLCCWLLAGVDPLPRPIARRDRAWLLGAVVAVQVVVGLFLLAGPVLGQEWFAQVAPRGVPSVAAEQRMAGLVYLALPVPALAALAVRLIRSRKTALRLVARVDVRV</sequence>
<feature type="transmembrane region" description="Helical" evidence="6">
    <location>
        <begin position="505"/>
        <end position="529"/>
    </location>
</feature>
<keyword evidence="2" id="KW-1003">Cell membrane</keyword>
<evidence type="ECO:0000256" key="1">
    <source>
        <dbReference type="ARBA" id="ARBA00004651"/>
    </source>
</evidence>
<keyword evidence="5 6" id="KW-0472">Membrane</keyword>
<feature type="transmembrane region" description="Helical" evidence="6">
    <location>
        <begin position="196"/>
        <end position="220"/>
    </location>
</feature>
<feature type="transmembrane region" description="Helical" evidence="6">
    <location>
        <begin position="364"/>
        <end position="384"/>
    </location>
</feature>
<evidence type="ECO:0000313" key="9">
    <source>
        <dbReference type="Proteomes" id="UP001597097"/>
    </source>
</evidence>
<organism evidence="8 9">
    <name type="scientific">Nonomuraea guangzhouensis</name>
    <dbReference type="NCBI Taxonomy" id="1291555"/>
    <lineage>
        <taxon>Bacteria</taxon>
        <taxon>Bacillati</taxon>
        <taxon>Actinomycetota</taxon>
        <taxon>Actinomycetes</taxon>
        <taxon>Streptosporangiales</taxon>
        <taxon>Streptosporangiaceae</taxon>
        <taxon>Nonomuraea</taxon>
    </lineage>
</organism>
<comment type="caution">
    <text evidence="8">The sequence shown here is derived from an EMBL/GenBank/DDBJ whole genome shotgun (WGS) entry which is preliminary data.</text>
</comment>
<proteinExistence type="predicted"/>
<feature type="transmembrane region" description="Helical" evidence="6">
    <location>
        <begin position="49"/>
        <end position="78"/>
    </location>
</feature>
<evidence type="ECO:0000256" key="6">
    <source>
        <dbReference type="SAM" id="Phobius"/>
    </source>
</evidence>
<feature type="transmembrane region" description="Helical" evidence="6">
    <location>
        <begin position="474"/>
        <end position="499"/>
    </location>
</feature>
<dbReference type="Pfam" id="PF05425">
    <property type="entry name" value="CopD"/>
    <property type="match status" value="1"/>
</dbReference>
<dbReference type="Proteomes" id="UP001597097">
    <property type="component" value="Unassembled WGS sequence"/>
</dbReference>
<dbReference type="InterPro" id="IPR008457">
    <property type="entry name" value="Cu-R_CopD_dom"/>
</dbReference>
<feature type="transmembrane region" description="Helical" evidence="6">
    <location>
        <begin position="9"/>
        <end position="29"/>
    </location>
</feature>
<feature type="transmembrane region" description="Helical" evidence="6">
    <location>
        <begin position="429"/>
        <end position="453"/>
    </location>
</feature>
<name>A0ABW4G6V1_9ACTN</name>
<evidence type="ECO:0000256" key="3">
    <source>
        <dbReference type="ARBA" id="ARBA00022692"/>
    </source>
</evidence>
<gene>
    <name evidence="8" type="ORF">ACFSJ0_15325</name>
</gene>
<feature type="transmembrane region" description="Helical" evidence="6">
    <location>
        <begin position="585"/>
        <end position="607"/>
    </location>
</feature>
<dbReference type="InterPro" id="IPR019108">
    <property type="entry name" value="Caa3_assmbl_CtaG-rel"/>
</dbReference>
<feature type="transmembrane region" description="Helical" evidence="6">
    <location>
        <begin position="90"/>
        <end position="114"/>
    </location>
</feature>
<keyword evidence="9" id="KW-1185">Reference proteome</keyword>
<evidence type="ECO:0000256" key="5">
    <source>
        <dbReference type="ARBA" id="ARBA00023136"/>
    </source>
</evidence>
<protein>
    <submittedName>
        <fullName evidence="8">Cytochrome c oxidase assembly protein</fullName>
    </submittedName>
</protein>
<dbReference type="EMBL" id="JBHUCM010000013">
    <property type="protein sequence ID" value="MFD1538424.1"/>
    <property type="molecule type" value="Genomic_DNA"/>
</dbReference>
<feature type="domain" description="Copper resistance protein D" evidence="7">
    <location>
        <begin position="231"/>
        <end position="328"/>
    </location>
</feature>
<dbReference type="PANTHER" id="PTHR34820">
    <property type="entry name" value="INNER MEMBRANE PROTEIN YEBZ"/>
    <property type="match status" value="1"/>
</dbReference>
<keyword evidence="4 6" id="KW-1133">Transmembrane helix</keyword>
<feature type="transmembrane region" description="Helical" evidence="6">
    <location>
        <begin position="232"/>
        <end position="256"/>
    </location>
</feature>
<dbReference type="InterPro" id="IPR032694">
    <property type="entry name" value="CopC/D"/>
</dbReference>
<feature type="transmembrane region" description="Helical" evidence="6">
    <location>
        <begin position="166"/>
        <end position="184"/>
    </location>
</feature>
<reference evidence="9" key="1">
    <citation type="journal article" date="2019" name="Int. J. Syst. Evol. Microbiol.">
        <title>The Global Catalogue of Microorganisms (GCM) 10K type strain sequencing project: providing services to taxonomists for standard genome sequencing and annotation.</title>
        <authorList>
            <consortium name="The Broad Institute Genomics Platform"/>
            <consortium name="The Broad Institute Genome Sequencing Center for Infectious Disease"/>
            <person name="Wu L."/>
            <person name="Ma J."/>
        </authorList>
    </citation>
    <scope>NUCLEOTIDE SEQUENCE [LARGE SCALE GENOMIC DNA]</scope>
    <source>
        <strain evidence="9">CGMCC 1.15399</strain>
    </source>
</reference>
<dbReference type="Pfam" id="PF09678">
    <property type="entry name" value="Caa3_CtaG"/>
    <property type="match status" value="1"/>
</dbReference>